<name>A0A7Z0BUC6_9SPHN</name>
<organism evidence="2 3">
    <name type="scientific">Novosphingobium marinum</name>
    <dbReference type="NCBI Taxonomy" id="1514948"/>
    <lineage>
        <taxon>Bacteria</taxon>
        <taxon>Pseudomonadati</taxon>
        <taxon>Pseudomonadota</taxon>
        <taxon>Alphaproteobacteria</taxon>
        <taxon>Sphingomonadales</taxon>
        <taxon>Sphingomonadaceae</taxon>
        <taxon>Novosphingobium</taxon>
    </lineage>
</organism>
<feature type="transmembrane region" description="Helical" evidence="1">
    <location>
        <begin position="88"/>
        <end position="111"/>
    </location>
</feature>
<keyword evidence="1" id="KW-0472">Membrane</keyword>
<dbReference type="RefSeq" id="WP_179406105.1">
    <property type="nucleotide sequence ID" value="NZ_BMGF01000001.1"/>
</dbReference>
<accession>A0A7Z0BUC6</accession>
<dbReference type="Pfam" id="PF07332">
    <property type="entry name" value="Phage_holin_3_6"/>
    <property type="match status" value="1"/>
</dbReference>
<protein>
    <recommendedName>
        <fullName evidence="4">Phage holin family protein</fullName>
    </recommendedName>
</protein>
<gene>
    <name evidence="2" type="ORF">FHS75_000465</name>
</gene>
<dbReference type="AlphaFoldDB" id="A0A7Z0BUC6"/>
<feature type="transmembrane region" description="Helical" evidence="1">
    <location>
        <begin position="55"/>
        <end position="82"/>
    </location>
</feature>
<evidence type="ECO:0008006" key="4">
    <source>
        <dbReference type="Google" id="ProtNLM"/>
    </source>
</evidence>
<dbReference type="EMBL" id="JACBZF010000001">
    <property type="protein sequence ID" value="NYH94160.1"/>
    <property type="molecule type" value="Genomic_DNA"/>
</dbReference>
<reference evidence="2 3" key="1">
    <citation type="submission" date="2020-07" db="EMBL/GenBank/DDBJ databases">
        <title>Genomic Encyclopedia of Type Strains, Phase IV (KMG-IV): sequencing the most valuable type-strain genomes for metagenomic binning, comparative biology and taxonomic classification.</title>
        <authorList>
            <person name="Goeker M."/>
        </authorList>
    </citation>
    <scope>NUCLEOTIDE SEQUENCE [LARGE SCALE GENOMIC DNA]</scope>
    <source>
        <strain evidence="2 3">DSM 29043</strain>
    </source>
</reference>
<keyword evidence="1" id="KW-0812">Transmembrane</keyword>
<keyword evidence="3" id="KW-1185">Reference proteome</keyword>
<keyword evidence="1" id="KW-1133">Transmembrane helix</keyword>
<dbReference type="Proteomes" id="UP000522081">
    <property type="component" value="Unassembled WGS sequence"/>
</dbReference>
<evidence type="ECO:0000313" key="3">
    <source>
        <dbReference type="Proteomes" id="UP000522081"/>
    </source>
</evidence>
<proteinExistence type="predicted"/>
<dbReference type="InterPro" id="IPR009937">
    <property type="entry name" value="Phage_holin_3_6"/>
</dbReference>
<evidence type="ECO:0000256" key="1">
    <source>
        <dbReference type="SAM" id="Phobius"/>
    </source>
</evidence>
<sequence length="127" mass="13429">MNDQSQNFTPPLDEAKERSLNEDVRQLAQDARVLAEAELAYQKSRASYAGQEAKGIAILGASALVLLFFATMALVVGLVLALAPILTAWGSTAVVTGALLLLTAICGLSAAGKYKRMMAMISDKKAE</sequence>
<comment type="caution">
    <text evidence="2">The sequence shown here is derived from an EMBL/GenBank/DDBJ whole genome shotgun (WGS) entry which is preliminary data.</text>
</comment>
<evidence type="ECO:0000313" key="2">
    <source>
        <dbReference type="EMBL" id="NYH94160.1"/>
    </source>
</evidence>